<dbReference type="PANTHER" id="PTHR43138">
    <property type="entry name" value="ACETYLTRANSFERASE, GNAT FAMILY"/>
    <property type="match status" value="1"/>
</dbReference>
<protein>
    <submittedName>
        <fullName evidence="2">GNAT family N-acetyltransferase</fullName>
    </submittedName>
</protein>
<dbReference type="CDD" id="cd04301">
    <property type="entry name" value="NAT_SF"/>
    <property type="match status" value="1"/>
</dbReference>
<proteinExistence type="predicted"/>
<dbReference type="PANTHER" id="PTHR43138:SF1">
    <property type="entry name" value="N-ACETYLTRANSFERASE ACA1"/>
    <property type="match status" value="1"/>
</dbReference>
<dbReference type="InterPro" id="IPR016181">
    <property type="entry name" value="Acyl_CoA_acyltransferase"/>
</dbReference>
<dbReference type="EMBL" id="JALPTH010000006">
    <property type="protein sequence ID" value="MCK8677506.1"/>
    <property type="molecule type" value="Genomic_DNA"/>
</dbReference>
<evidence type="ECO:0000259" key="1">
    <source>
        <dbReference type="PROSITE" id="PS51186"/>
    </source>
</evidence>
<dbReference type="Pfam" id="PF00583">
    <property type="entry name" value="Acetyltransf_1"/>
    <property type="match status" value="1"/>
</dbReference>
<comment type="caution">
    <text evidence="2">The sequence shown here is derived from an EMBL/GenBank/DDBJ whole genome shotgun (WGS) entry which is preliminary data.</text>
</comment>
<dbReference type="Gene3D" id="3.40.630.30">
    <property type="match status" value="1"/>
</dbReference>
<dbReference type="SUPFAM" id="SSF55729">
    <property type="entry name" value="Acyl-CoA N-acyltransferases (Nat)"/>
    <property type="match status" value="1"/>
</dbReference>
<dbReference type="InterPro" id="IPR000182">
    <property type="entry name" value="GNAT_dom"/>
</dbReference>
<accession>A0ABT0I870</accession>
<name>A0ABT0I870_9ACTN</name>
<reference evidence="2 3" key="1">
    <citation type="submission" date="2022-04" db="EMBL/GenBank/DDBJ databases">
        <title>Streptomyces sp. nov. LCR6-01 isolated from Lichen of Dirinaria sp.</title>
        <authorList>
            <person name="Kanchanasin P."/>
            <person name="Tanasupawat S."/>
            <person name="Phongsopitanun W."/>
        </authorList>
    </citation>
    <scope>NUCLEOTIDE SEQUENCE [LARGE SCALE GENOMIC DNA]</scope>
    <source>
        <strain evidence="2 3">LCR6-01</strain>
    </source>
</reference>
<evidence type="ECO:0000313" key="2">
    <source>
        <dbReference type="EMBL" id="MCK8677506.1"/>
    </source>
</evidence>
<keyword evidence="3" id="KW-1185">Reference proteome</keyword>
<dbReference type="PROSITE" id="PS51186">
    <property type="entry name" value="GNAT"/>
    <property type="match status" value="1"/>
</dbReference>
<evidence type="ECO:0000313" key="3">
    <source>
        <dbReference type="Proteomes" id="UP001522868"/>
    </source>
</evidence>
<dbReference type="Proteomes" id="UP001522868">
    <property type="component" value="Unassembled WGS sequence"/>
</dbReference>
<feature type="domain" description="N-acetyltransferase" evidence="1">
    <location>
        <begin position="4"/>
        <end position="166"/>
    </location>
</feature>
<gene>
    <name evidence="2" type="ORF">M1O15_08900</name>
</gene>
<dbReference type="InterPro" id="IPR052742">
    <property type="entry name" value="Mito_N-acetyltransferase"/>
</dbReference>
<sequence length="166" mass="18181">MEHITIRGAEPGDWAAIWPFFRKITAAGDTFTYPMDLDREVASGWWLLPESNRTVVAVEEGTGTVVGTAKMNRNQSGPGSHVASASFMVDPAYGGRGVGRALVEDSLDWARAAGYRGMQFNAVAATNTHAVRLYERLGFRIVGTVPEAFHHPREGYVGLHVMHRPL</sequence>
<organism evidence="2 3">
    <name type="scientific">Streptomyces lichenis</name>
    <dbReference type="NCBI Taxonomy" id="2306967"/>
    <lineage>
        <taxon>Bacteria</taxon>
        <taxon>Bacillati</taxon>
        <taxon>Actinomycetota</taxon>
        <taxon>Actinomycetes</taxon>
        <taxon>Kitasatosporales</taxon>
        <taxon>Streptomycetaceae</taxon>
        <taxon>Streptomyces</taxon>
    </lineage>
</organism>